<keyword evidence="2" id="KW-1185">Reference proteome</keyword>
<organism evidence="1 2">
    <name type="scientific">Klebsiella pasteurii</name>
    <dbReference type="NCBI Taxonomy" id="2587529"/>
    <lineage>
        <taxon>Bacteria</taxon>
        <taxon>Pseudomonadati</taxon>
        <taxon>Pseudomonadota</taxon>
        <taxon>Gammaproteobacteria</taxon>
        <taxon>Enterobacterales</taxon>
        <taxon>Enterobacteriaceae</taxon>
        <taxon>Klebsiella/Raoultella group</taxon>
        <taxon>Klebsiella</taxon>
    </lineage>
</organism>
<dbReference type="EMBL" id="JAQNDI010000005">
    <property type="protein sequence ID" value="MDC0693079.1"/>
    <property type="molecule type" value="Genomic_DNA"/>
</dbReference>
<dbReference type="Pfam" id="PF02423">
    <property type="entry name" value="OCD_Mu_crystall"/>
    <property type="match status" value="1"/>
</dbReference>
<sequence>MLFISEEESSALISHEMAYIAIRNAFIASAHPESRIFKVVQGQGSNPINTFSIKASATEKLAGLKVGSYWTENEAKCLPRHNSLILLLDQNCGKAGVAIEAGLVNAYRTAAADAVATDLLARKNATVLTIFGTGHQAYYECTALARVRKIKQVIVVGRNKNHARKLVTKLEKSGISASIEEAEKGCLSADIIVTATSSRTPLFDAGWVKPGTHISAMGADAQGKQELPRELYATARLYCDLTEQSRLIGEFQHVPRHIGLTEISDVIDGTHSGRNSADEITIFDSSGISLQDLFIGQAVFDAWKTSIQARRADRKAGRHGSC</sequence>
<dbReference type="Proteomes" id="UP001221816">
    <property type="component" value="Unassembled WGS sequence"/>
</dbReference>
<protein>
    <submittedName>
        <fullName evidence="1">Ornithine cyclodeaminase family protein</fullName>
    </submittedName>
</protein>
<gene>
    <name evidence="1" type="ORF">PIK62_10635</name>
</gene>
<dbReference type="InterPro" id="IPR023401">
    <property type="entry name" value="ODC_N"/>
</dbReference>
<proteinExistence type="predicted"/>
<dbReference type="RefSeq" id="WP_196564995.1">
    <property type="nucleotide sequence ID" value="NZ_JAQNDH010000004.1"/>
</dbReference>
<dbReference type="PANTHER" id="PTHR13812">
    <property type="entry name" value="KETIMINE REDUCTASE MU-CRYSTALLIN"/>
    <property type="match status" value="1"/>
</dbReference>
<accession>A0ABT5CQ88</accession>
<name>A0ABT5CQ88_9ENTR</name>
<comment type="caution">
    <text evidence="1">The sequence shown here is derived from an EMBL/GenBank/DDBJ whole genome shotgun (WGS) entry which is preliminary data.</text>
</comment>
<dbReference type="Gene3D" id="3.30.1780.10">
    <property type="entry name" value="ornithine cyclodeaminase, domain 1"/>
    <property type="match status" value="1"/>
</dbReference>
<dbReference type="PIRSF" id="PIRSF001439">
    <property type="entry name" value="CryM"/>
    <property type="match status" value="1"/>
</dbReference>
<dbReference type="SUPFAM" id="SSF51735">
    <property type="entry name" value="NAD(P)-binding Rossmann-fold domains"/>
    <property type="match status" value="1"/>
</dbReference>
<dbReference type="Gene3D" id="3.40.50.720">
    <property type="entry name" value="NAD(P)-binding Rossmann-like Domain"/>
    <property type="match status" value="1"/>
</dbReference>
<reference evidence="1 2" key="1">
    <citation type="submission" date="2023-01" db="EMBL/GenBank/DDBJ databases">
        <authorList>
            <person name="Dale J."/>
        </authorList>
    </citation>
    <scope>NUCLEOTIDE SEQUENCE [LARGE SCALE GENOMIC DNA]</scope>
    <source>
        <strain evidence="1 2">2022EL-01098</strain>
    </source>
</reference>
<dbReference type="InterPro" id="IPR003462">
    <property type="entry name" value="ODC_Mu_crystall"/>
</dbReference>
<evidence type="ECO:0000313" key="2">
    <source>
        <dbReference type="Proteomes" id="UP001221816"/>
    </source>
</evidence>
<dbReference type="PANTHER" id="PTHR13812:SF19">
    <property type="entry name" value="KETIMINE REDUCTASE MU-CRYSTALLIN"/>
    <property type="match status" value="1"/>
</dbReference>
<evidence type="ECO:0000313" key="1">
    <source>
        <dbReference type="EMBL" id="MDC0693079.1"/>
    </source>
</evidence>
<dbReference type="InterPro" id="IPR036291">
    <property type="entry name" value="NAD(P)-bd_dom_sf"/>
</dbReference>